<dbReference type="InterPro" id="IPR013785">
    <property type="entry name" value="Aldolase_TIM"/>
</dbReference>
<proteinExistence type="inferred from homology"/>
<protein>
    <recommendedName>
        <fullName evidence="6">Alpha-galactosidase</fullName>
    </recommendedName>
</protein>
<comment type="similarity">
    <text evidence="1">Belongs to the glycosyl hydrolase 27 family.</text>
</comment>
<dbReference type="Proteomes" id="UP001432062">
    <property type="component" value="Chromosome"/>
</dbReference>
<dbReference type="Gene3D" id="3.20.20.70">
    <property type="entry name" value="Aldolase class I"/>
    <property type="match status" value="1"/>
</dbReference>
<keyword evidence="3" id="KW-0326">Glycosidase</keyword>
<gene>
    <name evidence="4" type="ORF">OG563_36990</name>
</gene>
<keyword evidence="5" id="KW-1185">Reference proteome</keyword>
<accession>A0ABZ1YNW7</accession>
<evidence type="ECO:0000256" key="3">
    <source>
        <dbReference type="ARBA" id="ARBA00023295"/>
    </source>
</evidence>
<organism evidence="4 5">
    <name type="scientific">Nocardia vinacea</name>
    <dbReference type="NCBI Taxonomy" id="96468"/>
    <lineage>
        <taxon>Bacteria</taxon>
        <taxon>Bacillati</taxon>
        <taxon>Actinomycetota</taxon>
        <taxon>Actinomycetes</taxon>
        <taxon>Mycobacteriales</taxon>
        <taxon>Nocardiaceae</taxon>
        <taxon>Nocardia</taxon>
    </lineage>
</organism>
<evidence type="ECO:0000313" key="4">
    <source>
        <dbReference type="EMBL" id="WUV44703.1"/>
    </source>
</evidence>
<name>A0ABZ1YNW7_9NOCA</name>
<keyword evidence="2" id="KW-0378">Hydrolase</keyword>
<dbReference type="RefSeq" id="WP_329407736.1">
    <property type="nucleotide sequence ID" value="NZ_CP109441.1"/>
</dbReference>
<dbReference type="Pfam" id="PF16499">
    <property type="entry name" value="Melibiase_2"/>
    <property type="match status" value="1"/>
</dbReference>
<dbReference type="PANTHER" id="PTHR11452">
    <property type="entry name" value="ALPHA-GALACTOSIDASE/ALPHA-N-ACETYLGALACTOSAMINIDASE"/>
    <property type="match status" value="1"/>
</dbReference>
<sequence length="112" mass="11835">MLVVGLQLPQYAAGLLGAGTESRVPPQLVQQLGSPETSLTPDEQRAHFSLWAMLAAPLLAGNDVRTMSADTAAILTNREVIAIDQDQAAQPGRFLPVIGGSWSSSWPTARSP</sequence>
<dbReference type="SUPFAM" id="SSF51445">
    <property type="entry name" value="(Trans)glycosidases"/>
    <property type="match status" value="1"/>
</dbReference>
<evidence type="ECO:0000256" key="2">
    <source>
        <dbReference type="ARBA" id="ARBA00022801"/>
    </source>
</evidence>
<dbReference type="InterPro" id="IPR017853">
    <property type="entry name" value="GH"/>
</dbReference>
<dbReference type="InterPro" id="IPR002241">
    <property type="entry name" value="Glyco_hydro_27"/>
</dbReference>
<evidence type="ECO:0000313" key="5">
    <source>
        <dbReference type="Proteomes" id="UP001432062"/>
    </source>
</evidence>
<evidence type="ECO:0000256" key="1">
    <source>
        <dbReference type="ARBA" id="ARBA00009743"/>
    </source>
</evidence>
<dbReference type="PANTHER" id="PTHR11452:SF75">
    <property type="entry name" value="ALPHA-GALACTOSIDASE MEL1"/>
    <property type="match status" value="1"/>
</dbReference>
<dbReference type="EMBL" id="CP109441">
    <property type="protein sequence ID" value="WUV44703.1"/>
    <property type="molecule type" value="Genomic_DNA"/>
</dbReference>
<evidence type="ECO:0008006" key="6">
    <source>
        <dbReference type="Google" id="ProtNLM"/>
    </source>
</evidence>
<reference evidence="4" key="1">
    <citation type="submission" date="2022-10" db="EMBL/GenBank/DDBJ databases">
        <title>The complete genomes of actinobacterial strains from the NBC collection.</title>
        <authorList>
            <person name="Joergensen T.S."/>
            <person name="Alvarez Arevalo M."/>
            <person name="Sterndorff E.B."/>
            <person name="Faurdal D."/>
            <person name="Vuksanovic O."/>
            <person name="Mourched A.-S."/>
            <person name="Charusanti P."/>
            <person name="Shaw S."/>
            <person name="Blin K."/>
            <person name="Weber T."/>
        </authorList>
    </citation>
    <scope>NUCLEOTIDE SEQUENCE</scope>
    <source>
        <strain evidence="4">NBC_01482</strain>
    </source>
</reference>